<dbReference type="RefSeq" id="NP_048281.1">
    <property type="nucleotide sequence ID" value="NC_001993.1"/>
</dbReference>
<organismHost>
    <name type="scientific">Melanoplus sanguinipes</name>
    <name type="common">Migratory grasshopper</name>
    <dbReference type="NCBI Taxonomy" id="65742"/>
</organismHost>
<keyword evidence="2" id="KW-1185">Reference proteome</keyword>
<dbReference type="KEGG" id="vg:1449965"/>
<proteinExistence type="predicted"/>
<protein>
    <submittedName>
        <fullName evidence="1">Uncharacterized protein</fullName>
    </submittedName>
</protein>
<organism evidence="1 2">
    <name type="scientific">Melanoplus sanguinipes entomopoxvirus</name>
    <name type="common">MsEPV</name>
    <dbReference type="NCBI Taxonomy" id="83191"/>
    <lineage>
        <taxon>Viruses</taxon>
        <taxon>Varidnaviria</taxon>
        <taxon>Bamfordvirae</taxon>
        <taxon>Nucleocytoviricota</taxon>
        <taxon>Pokkesviricetes</taxon>
        <taxon>Chitovirales</taxon>
        <taxon>Poxviridae</taxon>
        <taxon>Entomopoxvirinae</taxon>
        <taxon>Deltaentomopoxvirus</taxon>
        <taxon>Deltaentomopoxvirus msanguinipes</taxon>
    </lineage>
</organism>
<gene>
    <name evidence="1" type="primary">MSV210</name>
</gene>
<dbReference type="GeneID" id="1449965"/>
<dbReference type="EMBL" id="AF063866">
    <property type="protein sequence ID" value="AAC97702.1"/>
    <property type="molecule type" value="Genomic_DNA"/>
</dbReference>
<name>Q9YVN2_MSEPV</name>
<reference evidence="1 2" key="1">
    <citation type="journal article" date="1999" name="J. Virol.">
        <title>The genome of Melanoplus sanguinipes entomopoxvirus.</title>
        <authorList>
            <person name="Afonso C.L."/>
            <person name="Tulman E.R."/>
            <person name="Lu Z."/>
            <person name="Oma E."/>
            <person name="Kutish G.F."/>
            <person name="Rock D.L."/>
        </authorList>
    </citation>
    <scope>NUCLEOTIDE SEQUENCE [LARGE SCALE GENOMIC DNA]</scope>
    <source>
        <strain evidence="1">Tucson</strain>
    </source>
</reference>
<evidence type="ECO:0000313" key="2">
    <source>
        <dbReference type="Proteomes" id="UP000172353"/>
    </source>
</evidence>
<sequence>MKKYNYIITLSNMAFFELEVNMVKDLMIKYEHGIVTKNHYFDMLNIILNTVNNKIINTLYHTYVNANNDDDKIIDIMNKLYNDMNELIFLIQNIFTNHLVEHQYVLKNLEI</sequence>
<dbReference type="PIR" id="T28371">
    <property type="entry name" value="T28371"/>
</dbReference>
<evidence type="ECO:0000313" key="1">
    <source>
        <dbReference type="EMBL" id="AAC97702.1"/>
    </source>
</evidence>
<dbReference type="Proteomes" id="UP000172353">
    <property type="component" value="Segment"/>
</dbReference>
<accession>Q9YVN2</accession>